<protein>
    <recommendedName>
        <fullName evidence="1">DUF7745 domain-containing protein</fullName>
    </recommendedName>
</protein>
<dbReference type="PANTHER" id="PTHR48154">
    <property type="entry name" value="PROTEIN, PUTATIVE-RELATED"/>
    <property type="match status" value="1"/>
</dbReference>
<dbReference type="OrthoDB" id="983711at2759"/>
<dbReference type="InterPro" id="IPR056647">
    <property type="entry name" value="DUF7745"/>
</dbReference>
<evidence type="ECO:0000313" key="2">
    <source>
        <dbReference type="EMBL" id="RDX57798.1"/>
    </source>
</evidence>
<sequence>CDSLYRKPAFWGLFLVCVGIESPHFGDCSLSALEVQPDALATLVQFYDVLLRCFTFKDCQVALTLEEYKRILGILIEGPLVYFHKGYLPSWAAVARLLWKSEVETTKAKRARNGVEGLPQSYLEEEMTPGNWQVVVDTLGLLIYGINLFQHLENYVDLEAIDVFMKIKEKNENPIPALLGDTYYTLNYCRGRQGKSLMCCVHILYLWMTTHCNQGRCKVKCPIEDYKWGCIRRMTV</sequence>
<evidence type="ECO:0000259" key="1">
    <source>
        <dbReference type="Pfam" id="PF24924"/>
    </source>
</evidence>
<dbReference type="AlphaFoldDB" id="A0A371DZ89"/>
<gene>
    <name evidence="2" type="ORF">CR513_62938</name>
</gene>
<name>A0A371DZ89_MUCPR</name>
<accession>A0A371DZ89</accession>
<dbReference type="Pfam" id="PF24924">
    <property type="entry name" value="DUF7745"/>
    <property type="match status" value="1"/>
</dbReference>
<dbReference type="EMBL" id="QJKJ01018177">
    <property type="protein sequence ID" value="RDX57798.1"/>
    <property type="molecule type" value="Genomic_DNA"/>
</dbReference>
<comment type="caution">
    <text evidence="2">The sequence shown here is derived from an EMBL/GenBank/DDBJ whole genome shotgun (WGS) entry which is preliminary data.</text>
</comment>
<reference evidence="2" key="1">
    <citation type="submission" date="2018-05" db="EMBL/GenBank/DDBJ databases">
        <title>Draft genome of Mucuna pruriens seed.</title>
        <authorList>
            <person name="Nnadi N.E."/>
            <person name="Vos R."/>
            <person name="Hasami M.H."/>
            <person name="Devisetty U.K."/>
            <person name="Aguiy J.C."/>
        </authorList>
    </citation>
    <scope>NUCLEOTIDE SEQUENCE [LARGE SCALE GENOMIC DNA]</scope>
    <source>
        <strain evidence="2">JCA_2017</strain>
    </source>
</reference>
<feature type="non-terminal residue" evidence="2">
    <location>
        <position position="236"/>
    </location>
</feature>
<organism evidence="2 3">
    <name type="scientific">Mucuna pruriens</name>
    <name type="common">Velvet bean</name>
    <name type="synonym">Dolichos pruriens</name>
    <dbReference type="NCBI Taxonomy" id="157652"/>
    <lineage>
        <taxon>Eukaryota</taxon>
        <taxon>Viridiplantae</taxon>
        <taxon>Streptophyta</taxon>
        <taxon>Embryophyta</taxon>
        <taxon>Tracheophyta</taxon>
        <taxon>Spermatophyta</taxon>
        <taxon>Magnoliopsida</taxon>
        <taxon>eudicotyledons</taxon>
        <taxon>Gunneridae</taxon>
        <taxon>Pentapetalae</taxon>
        <taxon>rosids</taxon>
        <taxon>fabids</taxon>
        <taxon>Fabales</taxon>
        <taxon>Fabaceae</taxon>
        <taxon>Papilionoideae</taxon>
        <taxon>50 kb inversion clade</taxon>
        <taxon>NPAAA clade</taxon>
        <taxon>indigoferoid/millettioid clade</taxon>
        <taxon>Phaseoleae</taxon>
        <taxon>Mucuna</taxon>
    </lineage>
</organism>
<feature type="domain" description="DUF7745" evidence="1">
    <location>
        <begin position="32"/>
        <end position="228"/>
    </location>
</feature>
<dbReference type="Proteomes" id="UP000257109">
    <property type="component" value="Unassembled WGS sequence"/>
</dbReference>
<keyword evidence="3" id="KW-1185">Reference proteome</keyword>
<evidence type="ECO:0000313" key="3">
    <source>
        <dbReference type="Proteomes" id="UP000257109"/>
    </source>
</evidence>
<proteinExistence type="predicted"/>
<dbReference type="PANTHER" id="PTHR48154:SF1">
    <property type="entry name" value="PROTEIN, PUTATIVE-RELATED"/>
    <property type="match status" value="1"/>
</dbReference>
<feature type="non-terminal residue" evidence="2">
    <location>
        <position position="1"/>
    </location>
</feature>